<keyword evidence="1" id="KW-0175">Coiled coil</keyword>
<accession>A0ABQ5I2L5</accession>
<proteinExistence type="predicted"/>
<feature type="region of interest" description="Disordered" evidence="2">
    <location>
        <begin position="1"/>
        <end position="42"/>
    </location>
</feature>
<feature type="compositionally biased region" description="Polar residues" evidence="2">
    <location>
        <begin position="1"/>
        <end position="12"/>
    </location>
</feature>
<dbReference type="EMBL" id="BQNB010020286">
    <property type="protein sequence ID" value="GJT94330.1"/>
    <property type="molecule type" value="Genomic_DNA"/>
</dbReference>
<gene>
    <name evidence="3" type="ORF">Tco_1083175</name>
</gene>
<protein>
    <submittedName>
        <fullName evidence="3">Uncharacterized protein</fullName>
    </submittedName>
</protein>
<reference evidence="3" key="2">
    <citation type="submission" date="2022-01" db="EMBL/GenBank/DDBJ databases">
        <authorList>
            <person name="Yamashiro T."/>
            <person name="Shiraishi A."/>
            <person name="Satake H."/>
            <person name="Nakayama K."/>
        </authorList>
    </citation>
    <scope>NUCLEOTIDE SEQUENCE</scope>
</reference>
<comment type="caution">
    <text evidence="3">The sequence shown here is derived from an EMBL/GenBank/DDBJ whole genome shotgun (WGS) entry which is preliminary data.</text>
</comment>
<name>A0ABQ5I2L5_9ASTR</name>
<dbReference type="Proteomes" id="UP001151760">
    <property type="component" value="Unassembled WGS sequence"/>
</dbReference>
<evidence type="ECO:0000313" key="4">
    <source>
        <dbReference type="Proteomes" id="UP001151760"/>
    </source>
</evidence>
<reference evidence="3" key="1">
    <citation type="journal article" date="2022" name="Int. J. Mol. Sci.">
        <title>Draft Genome of Tanacetum Coccineum: Genomic Comparison of Closely Related Tanacetum-Family Plants.</title>
        <authorList>
            <person name="Yamashiro T."/>
            <person name="Shiraishi A."/>
            <person name="Nakayama K."/>
            <person name="Satake H."/>
        </authorList>
    </citation>
    <scope>NUCLEOTIDE SEQUENCE</scope>
</reference>
<evidence type="ECO:0000256" key="1">
    <source>
        <dbReference type="SAM" id="Coils"/>
    </source>
</evidence>
<evidence type="ECO:0000313" key="3">
    <source>
        <dbReference type="EMBL" id="GJT94330.1"/>
    </source>
</evidence>
<organism evidence="3 4">
    <name type="scientific">Tanacetum coccineum</name>
    <dbReference type="NCBI Taxonomy" id="301880"/>
    <lineage>
        <taxon>Eukaryota</taxon>
        <taxon>Viridiplantae</taxon>
        <taxon>Streptophyta</taxon>
        <taxon>Embryophyta</taxon>
        <taxon>Tracheophyta</taxon>
        <taxon>Spermatophyta</taxon>
        <taxon>Magnoliopsida</taxon>
        <taxon>eudicotyledons</taxon>
        <taxon>Gunneridae</taxon>
        <taxon>Pentapetalae</taxon>
        <taxon>asterids</taxon>
        <taxon>campanulids</taxon>
        <taxon>Asterales</taxon>
        <taxon>Asteraceae</taxon>
        <taxon>Asteroideae</taxon>
        <taxon>Anthemideae</taxon>
        <taxon>Anthemidinae</taxon>
        <taxon>Tanacetum</taxon>
    </lineage>
</organism>
<feature type="coiled-coil region" evidence="1">
    <location>
        <begin position="49"/>
        <end position="88"/>
    </location>
</feature>
<sequence length="95" mass="10736">MSVGSEASTSTRVGEANEVGESSGGQVVEPRWVNDKSHDHMRGRRQLLMETIEQQIKLNKETFETFKEERKKETKDKLAEALAQLKEKPLTPHSA</sequence>
<evidence type="ECO:0000256" key="2">
    <source>
        <dbReference type="SAM" id="MobiDB-lite"/>
    </source>
</evidence>
<keyword evidence="4" id="KW-1185">Reference proteome</keyword>